<accession>A0A9D1HNN9</accession>
<evidence type="ECO:0000313" key="12">
    <source>
        <dbReference type="Proteomes" id="UP000824175"/>
    </source>
</evidence>
<name>A0A9D1HNN9_9FIRM</name>
<comment type="subunit">
    <text evidence="4 8">Monomer.</text>
</comment>
<feature type="modified residue" description="S-(dipyrrolylmethanemethyl)cysteine" evidence="8">
    <location>
        <position position="239"/>
    </location>
</feature>
<evidence type="ECO:0000256" key="2">
    <source>
        <dbReference type="ARBA" id="ARBA00004735"/>
    </source>
</evidence>
<proteinExistence type="inferred from homology"/>
<dbReference type="EC" id="2.5.1.61" evidence="8"/>
<comment type="pathway">
    <text evidence="2">Porphyrin-containing compound metabolism; protoporphyrin-IX biosynthesis; coproporphyrinogen-III from 5-aminolevulinate: step 2/4.</text>
</comment>
<dbReference type="Gene3D" id="3.30.160.40">
    <property type="entry name" value="Porphobilinogen deaminase, C-terminal domain"/>
    <property type="match status" value="1"/>
</dbReference>
<organism evidence="11 12">
    <name type="scientific">Candidatus Fimiplasma intestinipullorum</name>
    <dbReference type="NCBI Taxonomy" id="2840825"/>
    <lineage>
        <taxon>Bacteria</taxon>
        <taxon>Bacillati</taxon>
        <taxon>Bacillota</taxon>
        <taxon>Clostridia</taxon>
        <taxon>Eubacteriales</taxon>
        <taxon>Candidatus Fimiplasma</taxon>
    </lineage>
</organism>
<dbReference type="InterPro" id="IPR000860">
    <property type="entry name" value="HemC"/>
</dbReference>
<dbReference type="PANTHER" id="PTHR11557">
    <property type="entry name" value="PORPHOBILINOGEN DEAMINASE"/>
    <property type="match status" value="1"/>
</dbReference>
<dbReference type="GO" id="GO:0004418">
    <property type="term" value="F:hydroxymethylbilane synthase activity"/>
    <property type="evidence" value="ECO:0007669"/>
    <property type="project" value="UniProtKB-UniRule"/>
</dbReference>
<protein>
    <recommendedName>
        <fullName evidence="8">Porphobilinogen deaminase</fullName>
        <shortName evidence="8">PBG</shortName>
        <ecNumber evidence="8">2.5.1.61</ecNumber>
    </recommendedName>
    <alternativeName>
        <fullName evidence="8">Hydroxymethylbilane synthase</fullName>
        <shortName evidence="8">HMBS</shortName>
    </alternativeName>
    <alternativeName>
        <fullName evidence="8">Pre-uroporphyrinogen synthase</fullName>
    </alternativeName>
</protein>
<comment type="catalytic activity">
    <reaction evidence="7 8">
        <text>4 porphobilinogen + H2O = hydroxymethylbilane + 4 NH4(+)</text>
        <dbReference type="Rhea" id="RHEA:13185"/>
        <dbReference type="ChEBI" id="CHEBI:15377"/>
        <dbReference type="ChEBI" id="CHEBI:28938"/>
        <dbReference type="ChEBI" id="CHEBI:57845"/>
        <dbReference type="ChEBI" id="CHEBI:58126"/>
        <dbReference type="EC" id="2.5.1.61"/>
    </reaction>
</comment>
<dbReference type="PIRSF" id="PIRSF001438">
    <property type="entry name" value="4pyrrol_synth_OHMeBilane_synth"/>
    <property type="match status" value="1"/>
</dbReference>
<evidence type="ECO:0000313" key="11">
    <source>
        <dbReference type="EMBL" id="HIU13868.1"/>
    </source>
</evidence>
<dbReference type="PANTHER" id="PTHR11557:SF0">
    <property type="entry name" value="PORPHOBILINOGEN DEAMINASE"/>
    <property type="match status" value="1"/>
</dbReference>
<evidence type="ECO:0000256" key="4">
    <source>
        <dbReference type="ARBA" id="ARBA00011245"/>
    </source>
</evidence>
<sequence>MNIIIGSRGSKLALAQSRLVINKLKQAYPMHDYEIKVIKTRGDRILDRPLDQIGEKGVFTQEIENALLSGEIDLAVHSMKDMPSVCGEGLMFVGTIPAEDNRDCLILNHGLTRLEDLPLGARIGTGSKRRAFQLKKLRDDLKIVNIRGNVETRLAKMKSEDLDGIVLAAAGLKRLNLADRISTYFSYDQMVPACAQGCLALQIKEGAYVQKLLSTITDPLATLKMELERLFLLQVEGSCHIPVGAAAIIQDETVSFYAVLGDEDGKTLIQTHRTFPLDNATFEITTLAMNMKKRIDAHV</sequence>
<evidence type="ECO:0000256" key="1">
    <source>
        <dbReference type="ARBA" id="ARBA00002869"/>
    </source>
</evidence>
<dbReference type="GO" id="GO:0005737">
    <property type="term" value="C:cytoplasm"/>
    <property type="evidence" value="ECO:0007669"/>
    <property type="project" value="UniProtKB-UniRule"/>
</dbReference>
<comment type="cofactor">
    <cofactor evidence="8">
        <name>dipyrromethane</name>
        <dbReference type="ChEBI" id="CHEBI:60342"/>
    </cofactor>
    <text evidence="8">Binds 1 dipyrromethane group covalently.</text>
</comment>
<dbReference type="EMBL" id="DVMJ01000061">
    <property type="protein sequence ID" value="HIU13868.1"/>
    <property type="molecule type" value="Genomic_DNA"/>
</dbReference>
<evidence type="ECO:0000256" key="7">
    <source>
        <dbReference type="ARBA" id="ARBA00048169"/>
    </source>
</evidence>
<evidence type="ECO:0000256" key="5">
    <source>
        <dbReference type="ARBA" id="ARBA00022679"/>
    </source>
</evidence>
<evidence type="ECO:0000256" key="6">
    <source>
        <dbReference type="ARBA" id="ARBA00023244"/>
    </source>
</evidence>
<dbReference type="FunFam" id="3.40.190.10:FF:000004">
    <property type="entry name" value="Porphobilinogen deaminase"/>
    <property type="match status" value="1"/>
</dbReference>
<dbReference type="AlphaFoldDB" id="A0A9D1HNN9"/>
<comment type="caution">
    <text evidence="11">The sequence shown here is derived from an EMBL/GenBank/DDBJ whole genome shotgun (WGS) entry which is preliminary data.</text>
</comment>
<dbReference type="NCBIfam" id="TIGR00212">
    <property type="entry name" value="hemC"/>
    <property type="match status" value="1"/>
</dbReference>
<dbReference type="PRINTS" id="PR00151">
    <property type="entry name" value="PORPHBDMNASE"/>
</dbReference>
<comment type="miscellaneous">
    <text evidence="8">The porphobilinogen subunits are added to the dipyrromethane group.</text>
</comment>
<dbReference type="FunFam" id="3.40.190.10:FF:000005">
    <property type="entry name" value="Porphobilinogen deaminase"/>
    <property type="match status" value="1"/>
</dbReference>
<reference evidence="11" key="1">
    <citation type="submission" date="2020-10" db="EMBL/GenBank/DDBJ databases">
        <authorList>
            <person name="Gilroy R."/>
        </authorList>
    </citation>
    <scope>NUCLEOTIDE SEQUENCE</scope>
    <source>
        <strain evidence="11">CHK195-11698</strain>
    </source>
</reference>
<dbReference type="InterPro" id="IPR022419">
    <property type="entry name" value="Porphobilin_deaminase_cofac_BS"/>
</dbReference>
<dbReference type="InterPro" id="IPR022418">
    <property type="entry name" value="Porphobilinogen_deaminase_C"/>
</dbReference>
<dbReference type="Gene3D" id="3.40.190.10">
    <property type="entry name" value="Periplasmic binding protein-like II"/>
    <property type="match status" value="2"/>
</dbReference>
<dbReference type="Pfam" id="PF03900">
    <property type="entry name" value="Porphobil_deamC"/>
    <property type="match status" value="1"/>
</dbReference>
<dbReference type="Pfam" id="PF01379">
    <property type="entry name" value="Porphobil_deam"/>
    <property type="match status" value="1"/>
</dbReference>
<dbReference type="InterPro" id="IPR036803">
    <property type="entry name" value="Porphobilinogen_deaminase_C_sf"/>
</dbReference>
<evidence type="ECO:0000256" key="8">
    <source>
        <dbReference type="HAMAP-Rule" id="MF_00260"/>
    </source>
</evidence>
<feature type="domain" description="Porphobilinogen deaminase C-terminal" evidence="10">
    <location>
        <begin position="223"/>
        <end position="280"/>
    </location>
</feature>
<evidence type="ECO:0000259" key="10">
    <source>
        <dbReference type="Pfam" id="PF03900"/>
    </source>
</evidence>
<reference evidence="11" key="2">
    <citation type="journal article" date="2021" name="PeerJ">
        <title>Extensive microbial diversity within the chicken gut microbiome revealed by metagenomics and culture.</title>
        <authorList>
            <person name="Gilroy R."/>
            <person name="Ravi A."/>
            <person name="Getino M."/>
            <person name="Pursley I."/>
            <person name="Horton D.L."/>
            <person name="Alikhan N.F."/>
            <person name="Baker D."/>
            <person name="Gharbi K."/>
            <person name="Hall N."/>
            <person name="Watson M."/>
            <person name="Adriaenssens E.M."/>
            <person name="Foster-Nyarko E."/>
            <person name="Jarju S."/>
            <person name="Secka A."/>
            <person name="Antonio M."/>
            <person name="Oren A."/>
            <person name="Chaudhuri R.R."/>
            <person name="La Ragione R."/>
            <person name="Hildebrand F."/>
            <person name="Pallen M.J."/>
        </authorList>
    </citation>
    <scope>NUCLEOTIDE SEQUENCE</scope>
    <source>
        <strain evidence="11">CHK195-11698</strain>
    </source>
</reference>
<keyword evidence="5 8" id="KW-0808">Transferase</keyword>
<feature type="domain" description="Porphobilinogen deaminase N-terminal" evidence="9">
    <location>
        <begin position="3"/>
        <end position="206"/>
    </location>
</feature>
<keyword evidence="6 8" id="KW-0627">Porphyrin biosynthesis</keyword>
<dbReference type="SUPFAM" id="SSF53850">
    <property type="entry name" value="Periplasmic binding protein-like II"/>
    <property type="match status" value="1"/>
</dbReference>
<evidence type="ECO:0000256" key="3">
    <source>
        <dbReference type="ARBA" id="ARBA00005638"/>
    </source>
</evidence>
<dbReference type="GO" id="GO:0006782">
    <property type="term" value="P:protoporphyrinogen IX biosynthetic process"/>
    <property type="evidence" value="ECO:0007669"/>
    <property type="project" value="UniProtKB-UniRule"/>
</dbReference>
<dbReference type="SUPFAM" id="SSF54782">
    <property type="entry name" value="Porphobilinogen deaminase (hydroxymethylbilane synthase), C-terminal domain"/>
    <property type="match status" value="1"/>
</dbReference>
<dbReference type="HAMAP" id="MF_00260">
    <property type="entry name" value="Porphobil_deam"/>
    <property type="match status" value="1"/>
</dbReference>
<dbReference type="Proteomes" id="UP000824175">
    <property type="component" value="Unassembled WGS sequence"/>
</dbReference>
<dbReference type="PROSITE" id="PS00533">
    <property type="entry name" value="PORPHOBILINOGEN_DEAM"/>
    <property type="match status" value="1"/>
</dbReference>
<comment type="function">
    <text evidence="1 8">Tetrapolymerization of the monopyrrole PBG into the hydroxymethylbilane pre-uroporphyrinogen in several discrete steps.</text>
</comment>
<evidence type="ECO:0000259" key="9">
    <source>
        <dbReference type="Pfam" id="PF01379"/>
    </source>
</evidence>
<gene>
    <name evidence="8 11" type="primary">hemC</name>
    <name evidence="11" type="ORF">IAD15_07360</name>
</gene>
<dbReference type="InterPro" id="IPR022417">
    <property type="entry name" value="Porphobilin_deaminase_N"/>
</dbReference>
<comment type="similarity">
    <text evidence="3 8">Belongs to the HMBS family.</text>
</comment>